<evidence type="ECO:0000313" key="3">
    <source>
        <dbReference type="Proteomes" id="UP000638311"/>
    </source>
</evidence>
<protein>
    <recommendedName>
        <fullName evidence="4">Lipoprotein</fullName>
    </recommendedName>
</protein>
<dbReference type="AlphaFoldDB" id="A0A6B1XDA5"/>
<reference evidence="2" key="1">
    <citation type="journal article" date="2019" name="Nat. Med.">
        <title>A library of human gut bacterial isolates paired with longitudinal multiomics data enables mechanistic microbiome research.</title>
        <authorList>
            <person name="Poyet M."/>
            <person name="Groussin M."/>
            <person name="Gibbons S.M."/>
            <person name="Avila-Pacheco J."/>
            <person name="Jiang X."/>
            <person name="Kearney S.M."/>
            <person name="Perrotta A.R."/>
            <person name="Berdy B."/>
            <person name="Zhao S."/>
            <person name="Lieberman T.D."/>
            <person name="Swanson P.K."/>
            <person name="Smith M."/>
            <person name="Roesemann S."/>
            <person name="Alexander J.E."/>
            <person name="Rich S.A."/>
            <person name="Livny J."/>
            <person name="Vlamakis H."/>
            <person name="Clish C."/>
            <person name="Bullock K."/>
            <person name="Deik A."/>
            <person name="Scott J."/>
            <person name="Pierce K.A."/>
            <person name="Xavier R.J."/>
            <person name="Alm E.J."/>
        </authorList>
    </citation>
    <scope>NUCLEOTIDE SEQUENCE</scope>
    <source>
        <strain evidence="2">BIOML-A409</strain>
    </source>
</reference>
<feature type="signal peptide" evidence="1">
    <location>
        <begin position="1"/>
        <end position="20"/>
    </location>
</feature>
<sequence length="207" mass="22940">MKMNRILAVGATLLMGIVLAGCGNNVSKSSSNSQEVSGPLKKVGTYTKNSETGKITLLAIKNYHNKAINTKSATYYFKEAKLLKIETTKKSQRVNDENNFGKKLTDTYYEYQLDYSLKNNSKKRVSSNGVELITPSGDQVSSNHGAIDELVGDKIQPGFKKTGLLQAVAKREDIKKMNQYKFVSAELIEDSGNYYGVDNQTTINFNK</sequence>
<dbReference type="EMBL" id="WXDR01000042">
    <property type="protein sequence ID" value="MZU09368.1"/>
    <property type="molecule type" value="Genomic_DNA"/>
</dbReference>
<proteinExistence type="predicted"/>
<name>A0A6B1XDA5_BIFLN</name>
<evidence type="ECO:0000313" key="2">
    <source>
        <dbReference type="EMBL" id="MZU09368.1"/>
    </source>
</evidence>
<feature type="chain" id="PRO_5039502123" description="Lipoprotein" evidence="1">
    <location>
        <begin position="21"/>
        <end position="207"/>
    </location>
</feature>
<accession>A0A6B1XDA5</accession>
<comment type="caution">
    <text evidence="2">The sequence shown here is derived from an EMBL/GenBank/DDBJ whole genome shotgun (WGS) entry which is preliminary data.</text>
</comment>
<evidence type="ECO:0008006" key="4">
    <source>
        <dbReference type="Google" id="ProtNLM"/>
    </source>
</evidence>
<gene>
    <name evidence="2" type="ORF">GUA24_10420</name>
</gene>
<organism evidence="2 3">
    <name type="scientific">Bifidobacterium longum</name>
    <dbReference type="NCBI Taxonomy" id="216816"/>
    <lineage>
        <taxon>Bacteria</taxon>
        <taxon>Bacillati</taxon>
        <taxon>Actinomycetota</taxon>
        <taxon>Actinomycetes</taxon>
        <taxon>Bifidobacteriales</taxon>
        <taxon>Bifidobacteriaceae</taxon>
        <taxon>Bifidobacterium</taxon>
    </lineage>
</organism>
<evidence type="ECO:0000256" key="1">
    <source>
        <dbReference type="SAM" id="SignalP"/>
    </source>
</evidence>
<keyword evidence="1" id="KW-0732">Signal</keyword>
<dbReference type="Proteomes" id="UP000638311">
    <property type="component" value="Unassembled WGS sequence"/>
</dbReference>
<dbReference type="PROSITE" id="PS51257">
    <property type="entry name" value="PROKAR_LIPOPROTEIN"/>
    <property type="match status" value="1"/>
</dbReference>